<protein>
    <submittedName>
        <fullName evidence="1">Uncharacterized protein</fullName>
    </submittedName>
</protein>
<accession>A0A0G9HFH1</accession>
<evidence type="ECO:0000313" key="2">
    <source>
        <dbReference type="Proteomes" id="UP000182987"/>
    </source>
</evidence>
<name>A0A0G9HFH1_9GAMM</name>
<evidence type="ECO:0000313" key="1">
    <source>
        <dbReference type="EMBL" id="APG04853.1"/>
    </source>
</evidence>
<dbReference type="AlphaFoldDB" id="A0A0G9HFH1"/>
<dbReference type="Proteomes" id="UP000182987">
    <property type="component" value="Chromosome"/>
</dbReference>
<dbReference type="PATRIC" id="fig|1440763.5.peg.3100"/>
<sequence length="241" mass="27107">MYRWLNAEKCEGTAPFQKTPRDGVFSTSKHVIAYMLCSACELLLSQHGEDHFGKVAVAHGSIPPALSWYREVLRPHERGDGPYSVTDTGESPFVNGSIFYFLVSVFWRASLAGWPAVQPISLPADSQEQMRVYLLNPSVAVPDVSVGIYPNFWTVNWGFLFPIAHGNGWSFMFSQLGFFMSLEKRNETNGQSAGQMPLFLALDRAWVTKMIVGQKRSVMEATNRLRPGRTLPNWITNELID</sequence>
<organism evidence="1 2">
    <name type="scientific">Luteibacter rhizovicinus DSM 16549</name>
    <dbReference type="NCBI Taxonomy" id="1440763"/>
    <lineage>
        <taxon>Bacteria</taxon>
        <taxon>Pseudomonadati</taxon>
        <taxon>Pseudomonadota</taxon>
        <taxon>Gammaproteobacteria</taxon>
        <taxon>Lysobacterales</taxon>
        <taxon>Rhodanobacteraceae</taxon>
        <taxon>Luteibacter</taxon>
    </lineage>
</organism>
<keyword evidence="2" id="KW-1185">Reference proteome</keyword>
<dbReference type="KEGG" id="lrz:BJI69_13765"/>
<dbReference type="EMBL" id="CP017480">
    <property type="protein sequence ID" value="APG04853.1"/>
    <property type="molecule type" value="Genomic_DNA"/>
</dbReference>
<gene>
    <name evidence="1" type="ORF">BJI69_13765</name>
</gene>
<proteinExistence type="predicted"/>
<reference evidence="2" key="1">
    <citation type="submission" date="2016-09" db="EMBL/GenBank/DDBJ databases">
        <authorList>
            <person name="Lysoe E."/>
        </authorList>
    </citation>
    <scope>NUCLEOTIDE SEQUENCE [LARGE SCALE GENOMIC DNA]</scope>
    <source>
        <strain evidence="2">LJ96T</strain>
    </source>
</reference>